<feature type="coiled-coil region" evidence="2">
    <location>
        <begin position="739"/>
        <end position="785"/>
    </location>
</feature>
<feature type="compositionally biased region" description="Basic and acidic residues" evidence="3">
    <location>
        <begin position="17"/>
        <end position="30"/>
    </location>
</feature>
<dbReference type="PROSITE" id="PS51898">
    <property type="entry name" value="TYR_RECOMBINASE"/>
    <property type="match status" value="1"/>
</dbReference>
<reference evidence="5 6" key="1">
    <citation type="submission" date="2024-04" db="EMBL/GenBank/DDBJ databases">
        <title>Genomic Markers of Mycobacteria.</title>
        <authorList>
            <person name="Soliman M.S."/>
            <person name="Elkholy A."/>
            <person name="Soliman N.S."/>
            <person name="Abbas A."/>
            <person name="Khayrat S."/>
            <person name="Shawky S."/>
        </authorList>
    </citation>
    <scope>NUCLEOTIDE SEQUENCE [LARGE SCALE GENOMIC DNA]</scope>
    <source>
        <strain evidence="5 6">Egy-CU-AM5</strain>
    </source>
</reference>
<evidence type="ECO:0000259" key="4">
    <source>
        <dbReference type="PROSITE" id="PS51898"/>
    </source>
</evidence>
<dbReference type="PANTHER" id="PTHR30349">
    <property type="entry name" value="PHAGE INTEGRASE-RELATED"/>
    <property type="match status" value="1"/>
</dbReference>
<evidence type="ECO:0000313" key="5">
    <source>
        <dbReference type="EMBL" id="MEX3738524.1"/>
    </source>
</evidence>
<keyword evidence="1" id="KW-0233">DNA recombination</keyword>
<dbReference type="Proteomes" id="UP001558474">
    <property type="component" value="Unassembled WGS sequence"/>
</dbReference>
<dbReference type="InterPro" id="IPR013762">
    <property type="entry name" value="Integrase-like_cat_sf"/>
</dbReference>
<dbReference type="RefSeq" id="WP_368572868.1">
    <property type="nucleotide sequence ID" value="NZ_JBDLOU010000015.1"/>
</dbReference>
<gene>
    <name evidence="5" type="ORF">ABFW12_09765</name>
</gene>
<protein>
    <submittedName>
        <fullName evidence="5">Site-specific integrase</fullName>
    </submittedName>
</protein>
<keyword evidence="2" id="KW-0175">Coiled coil</keyword>
<name>A0ABV3VBH2_9MYCO</name>
<dbReference type="PANTHER" id="PTHR30349:SF64">
    <property type="entry name" value="PROPHAGE INTEGRASE INTD-RELATED"/>
    <property type="match status" value="1"/>
</dbReference>
<dbReference type="Pfam" id="PF00589">
    <property type="entry name" value="Phage_integrase"/>
    <property type="match status" value="1"/>
</dbReference>
<dbReference type="InterPro" id="IPR002104">
    <property type="entry name" value="Integrase_catalytic"/>
</dbReference>
<organism evidence="5 6">
    <name type="scientific">Mycolicibacterium porcinum</name>
    <dbReference type="NCBI Taxonomy" id="39693"/>
    <lineage>
        <taxon>Bacteria</taxon>
        <taxon>Bacillati</taxon>
        <taxon>Actinomycetota</taxon>
        <taxon>Actinomycetes</taxon>
        <taxon>Mycobacteriales</taxon>
        <taxon>Mycobacteriaceae</taxon>
        <taxon>Mycolicibacterium</taxon>
    </lineage>
</organism>
<accession>A0ABV3VBH2</accession>
<dbReference type="CDD" id="cd00397">
    <property type="entry name" value="DNA_BRE_C"/>
    <property type="match status" value="1"/>
</dbReference>
<proteinExistence type="predicted"/>
<dbReference type="Gene3D" id="1.10.443.10">
    <property type="entry name" value="Intergrase catalytic core"/>
    <property type="match status" value="1"/>
</dbReference>
<evidence type="ECO:0000313" key="6">
    <source>
        <dbReference type="Proteomes" id="UP001558474"/>
    </source>
</evidence>
<sequence>MPRALSGQTRRTSSSKKIPDIDTVISREEPPSGELQQSVLHPWFGRPAGERERDRIIEAAIPLITARMLARGDRHGRVDSLRFLNRLFDWLESFTGDSYQDCWEASGADLNPKHWCPELATSAGRRQGIRLAANALILLGVIRPSLEWLFVNKQARFYRDWTELHDAEHWSRYFEFATREQAPERKLWGTATDLIRICLVNGLSIAQVRREHVLAYRSFLIDTGRSAGDLLAMWHYTRGAGLLAGEPDELRAIILAQPRTPTELIDRYDIKAPTVRKVLIAYITELSVSQDYGSLDASSRVLAFNFWKQIEEANPGIDTINLTAEQANQWKTWLKTAPKKDGNLRRDAFGIMGTVRSFYLDIAAWAHQDPAAWANWAVACPISIADVKGATKQRKHRTAGMQARTRTLAPHLEALVIAAERRYQFAVELRDAARASKVNEPFTVQGDIYCRTATARQSKTTNNYVLKQGESTRLDTEGFVTKTFMTWTFIEVLRHTGVRVEEMLELTHLSIRQYRKPDGTVLPLLQIAPSKNDEERILPCSPELTSALARLIKFVSIDGRIPLCCRRDDHERTMSAPMPFLFQLREAGRSRVASYGTVRNWLAELAETIELKDTDGTPLHFTPHDFRRMFITDIVNAGFPIHLAAKLVGHNSIEVTRSYTAVYQKDVFEAYERFIQHRRASRPSAEYREPTEEEWDEFVEHFGRRKVALGDCHRPYGSDCVHEHACIRCDFLQVDPGQGNRLQEVRQNLQAQVDEAERNQWLGDVDQLRVTIQHADQKAEMLRRQLGEGPEIDLVHPIADLPMSLPH</sequence>
<feature type="compositionally biased region" description="Polar residues" evidence="3">
    <location>
        <begin position="1"/>
        <end position="16"/>
    </location>
</feature>
<evidence type="ECO:0000256" key="2">
    <source>
        <dbReference type="SAM" id="Coils"/>
    </source>
</evidence>
<feature type="domain" description="Tyr recombinase" evidence="4">
    <location>
        <begin position="455"/>
        <end position="672"/>
    </location>
</feature>
<dbReference type="InterPro" id="IPR011010">
    <property type="entry name" value="DNA_brk_join_enz"/>
</dbReference>
<dbReference type="EMBL" id="JBDLOU010000015">
    <property type="protein sequence ID" value="MEX3738524.1"/>
    <property type="molecule type" value="Genomic_DNA"/>
</dbReference>
<feature type="region of interest" description="Disordered" evidence="3">
    <location>
        <begin position="1"/>
        <end position="32"/>
    </location>
</feature>
<evidence type="ECO:0000256" key="1">
    <source>
        <dbReference type="ARBA" id="ARBA00023172"/>
    </source>
</evidence>
<keyword evidence="6" id="KW-1185">Reference proteome</keyword>
<dbReference type="SUPFAM" id="SSF56349">
    <property type="entry name" value="DNA breaking-rejoining enzymes"/>
    <property type="match status" value="1"/>
</dbReference>
<evidence type="ECO:0000256" key="3">
    <source>
        <dbReference type="SAM" id="MobiDB-lite"/>
    </source>
</evidence>
<dbReference type="InterPro" id="IPR050090">
    <property type="entry name" value="Tyrosine_recombinase_XerCD"/>
</dbReference>
<comment type="caution">
    <text evidence="5">The sequence shown here is derived from an EMBL/GenBank/DDBJ whole genome shotgun (WGS) entry which is preliminary data.</text>
</comment>